<proteinExistence type="predicted"/>
<dbReference type="AlphaFoldDB" id="A0A1J7FMZ6"/>
<dbReference type="EMBL" id="KV862313">
    <property type="protein sequence ID" value="OIV89347.1"/>
    <property type="molecule type" value="Genomic_DNA"/>
</dbReference>
<evidence type="ECO:0000313" key="1">
    <source>
        <dbReference type="EMBL" id="OIV89347.1"/>
    </source>
</evidence>
<dbReference type="Proteomes" id="UP000188354">
    <property type="component" value="Unassembled WGS sequence"/>
</dbReference>
<sequence>MVERVVPLMEMALKSCIWGTSTREGDDLYMDGIRGRWRRLHGSDSERRNTSLFGRGLEKERSVLCDSGGKDERDMAVHWIRPHDYVASAGQWFSLSQSEALTGKGMAN</sequence>
<evidence type="ECO:0000313" key="2">
    <source>
        <dbReference type="Proteomes" id="UP000188354"/>
    </source>
</evidence>
<name>A0A1J7FMZ6_LUPAN</name>
<organism evidence="1 2">
    <name type="scientific">Lupinus angustifolius</name>
    <name type="common">Narrow-leaved blue lupine</name>
    <dbReference type="NCBI Taxonomy" id="3871"/>
    <lineage>
        <taxon>Eukaryota</taxon>
        <taxon>Viridiplantae</taxon>
        <taxon>Streptophyta</taxon>
        <taxon>Embryophyta</taxon>
        <taxon>Tracheophyta</taxon>
        <taxon>Spermatophyta</taxon>
        <taxon>Magnoliopsida</taxon>
        <taxon>eudicotyledons</taxon>
        <taxon>Gunneridae</taxon>
        <taxon>Pentapetalae</taxon>
        <taxon>rosids</taxon>
        <taxon>fabids</taxon>
        <taxon>Fabales</taxon>
        <taxon>Fabaceae</taxon>
        <taxon>Papilionoideae</taxon>
        <taxon>50 kb inversion clade</taxon>
        <taxon>genistoids sensu lato</taxon>
        <taxon>core genistoids</taxon>
        <taxon>Genisteae</taxon>
        <taxon>Lupinus</taxon>
    </lineage>
</organism>
<gene>
    <name evidence="1" type="ORF">TanjilG_23061</name>
</gene>
<keyword evidence="2" id="KW-1185">Reference proteome</keyword>
<dbReference type="Gramene" id="OIV89347">
    <property type="protein sequence ID" value="OIV89347"/>
    <property type="gene ID" value="TanjilG_23061"/>
</dbReference>
<accession>A0A1J7FMZ6</accession>
<protein>
    <submittedName>
        <fullName evidence="1">Uncharacterized protein</fullName>
    </submittedName>
</protein>
<reference evidence="1 2" key="1">
    <citation type="journal article" date="2017" name="Plant Biotechnol. J.">
        <title>A comprehensive draft genome sequence for lupin (Lupinus angustifolius), an emerging health food: insights into plant-microbe interactions and legume evolution.</title>
        <authorList>
            <person name="Hane J.K."/>
            <person name="Ming Y."/>
            <person name="Kamphuis L.G."/>
            <person name="Nelson M.N."/>
            <person name="Garg G."/>
            <person name="Atkins C.A."/>
            <person name="Bayer P.E."/>
            <person name="Bravo A."/>
            <person name="Bringans S."/>
            <person name="Cannon S."/>
            <person name="Edwards D."/>
            <person name="Foley R."/>
            <person name="Gao L.L."/>
            <person name="Harrison M.J."/>
            <person name="Huang W."/>
            <person name="Hurgobin B."/>
            <person name="Li S."/>
            <person name="Liu C.W."/>
            <person name="McGrath A."/>
            <person name="Morahan G."/>
            <person name="Murray J."/>
            <person name="Weller J."/>
            <person name="Jian J."/>
            <person name="Singh K.B."/>
        </authorList>
    </citation>
    <scope>NUCLEOTIDE SEQUENCE [LARGE SCALE GENOMIC DNA]</scope>
    <source>
        <strain evidence="2">cv. Tanjil</strain>
        <tissue evidence="1">Whole plant</tissue>
    </source>
</reference>